<keyword evidence="2" id="KW-0677">Repeat</keyword>
<keyword evidence="6" id="KW-1185">Reference proteome</keyword>
<dbReference type="InterPro" id="IPR001680">
    <property type="entry name" value="WD40_rpt"/>
</dbReference>
<feature type="region of interest" description="Disordered" evidence="4">
    <location>
        <begin position="1"/>
        <end position="51"/>
    </location>
</feature>
<comment type="caution">
    <text evidence="5">The sequence shown here is derived from an EMBL/GenBank/DDBJ whole genome shotgun (WGS) entry which is preliminary data.</text>
</comment>
<protein>
    <submittedName>
        <fullName evidence="5">Wd-40 repeat-containing protein msi2-related</fullName>
    </submittedName>
</protein>
<feature type="region of interest" description="Disordered" evidence="4">
    <location>
        <begin position="248"/>
        <end position="300"/>
    </location>
</feature>
<dbReference type="InterPro" id="IPR015943">
    <property type="entry name" value="WD40/YVTN_repeat-like_dom_sf"/>
</dbReference>
<feature type="compositionally biased region" description="Acidic residues" evidence="4">
    <location>
        <begin position="264"/>
        <end position="295"/>
    </location>
</feature>
<dbReference type="PANTHER" id="PTHR22850">
    <property type="entry name" value="WD40 REPEAT FAMILY"/>
    <property type="match status" value="1"/>
</dbReference>
<organism evidence="5 6">
    <name type="scientific">Anaeramoeba flamelloides</name>
    <dbReference type="NCBI Taxonomy" id="1746091"/>
    <lineage>
        <taxon>Eukaryota</taxon>
        <taxon>Metamonada</taxon>
        <taxon>Anaeramoebidae</taxon>
        <taxon>Anaeramoeba</taxon>
    </lineage>
</organism>
<feature type="compositionally biased region" description="Polar residues" evidence="4">
    <location>
        <begin position="38"/>
        <end position="51"/>
    </location>
</feature>
<gene>
    <name evidence="5" type="ORF">M0813_10560</name>
</gene>
<dbReference type="PROSITE" id="PS00678">
    <property type="entry name" value="WD_REPEATS_1"/>
    <property type="match status" value="1"/>
</dbReference>
<evidence type="ECO:0000313" key="5">
    <source>
        <dbReference type="EMBL" id="KAJ6226686.1"/>
    </source>
</evidence>
<evidence type="ECO:0000256" key="1">
    <source>
        <dbReference type="ARBA" id="ARBA00022574"/>
    </source>
</evidence>
<dbReference type="InterPro" id="IPR019775">
    <property type="entry name" value="WD40_repeat_CS"/>
</dbReference>
<keyword evidence="1 3" id="KW-0853">WD repeat</keyword>
<name>A0ABQ8X2B4_9EUKA</name>
<dbReference type="SMART" id="SM00320">
    <property type="entry name" value="WD40"/>
    <property type="match status" value="5"/>
</dbReference>
<dbReference type="InterPro" id="IPR050459">
    <property type="entry name" value="WD_repeat_RBAP46/RBAP48/MSI1"/>
</dbReference>
<evidence type="ECO:0000256" key="4">
    <source>
        <dbReference type="SAM" id="MobiDB-lite"/>
    </source>
</evidence>
<feature type="region of interest" description="Disordered" evidence="4">
    <location>
        <begin position="167"/>
        <end position="214"/>
    </location>
</feature>
<feature type="repeat" description="WD" evidence="3">
    <location>
        <begin position="563"/>
        <end position="598"/>
    </location>
</feature>
<feature type="compositionally biased region" description="Polar residues" evidence="4">
    <location>
        <begin position="188"/>
        <end position="201"/>
    </location>
</feature>
<feature type="compositionally biased region" description="Basic and acidic residues" evidence="4">
    <location>
        <begin position="250"/>
        <end position="263"/>
    </location>
</feature>
<evidence type="ECO:0000256" key="2">
    <source>
        <dbReference type="ARBA" id="ARBA00022737"/>
    </source>
</evidence>
<dbReference type="EMBL" id="JAOAOG010000340">
    <property type="protein sequence ID" value="KAJ6226686.1"/>
    <property type="molecule type" value="Genomic_DNA"/>
</dbReference>
<dbReference type="Gene3D" id="2.130.10.10">
    <property type="entry name" value="YVTN repeat-like/Quinoprotein amine dehydrogenase"/>
    <property type="match status" value="1"/>
</dbReference>
<dbReference type="SUPFAM" id="SSF50978">
    <property type="entry name" value="WD40 repeat-like"/>
    <property type="match status" value="1"/>
</dbReference>
<proteinExistence type="predicted"/>
<accession>A0ABQ8X2B4</accession>
<dbReference type="PROSITE" id="PS50294">
    <property type="entry name" value="WD_REPEATS_REGION"/>
    <property type="match status" value="2"/>
</dbReference>
<dbReference type="Proteomes" id="UP001150062">
    <property type="component" value="Unassembled WGS sequence"/>
</dbReference>
<reference evidence="5" key="1">
    <citation type="submission" date="2022-08" db="EMBL/GenBank/DDBJ databases">
        <title>Novel sulfate-reducing endosymbionts in the free-living metamonad Anaeramoeba.</title>
        <authorList>
            <person name="Jerlstrom-Hultqvist J."/>
            <person name="Cepicka I."/>
            <person name="Gallot-Lavallee L."/>
            <person name="Salas-Leiva D."/>
            <person name="Curtis B.A."/>
            <person name="Zahonova K."/>
            <person name="Pipaliya S."/>
            <person name="Dacks J."/>
            <person name="Roger A.J."/>
        </authorList>
    </citation>
    <scope>NUCLEOTIDE SEQUENCE</scope>
    <source>
        <strain evidence="5">Schooner1</strain>
    </source>
</reference>
<dbReference type="InterPro" id="IPR036322">
    <property type="entry name" value="WD40_repeat_dom_sf"/>
</dbReference>
<evidence type="ECO:0000313" key="6">
    <source>
        <dbReference type="Proteomes" id="UP001150062"/>
    </source>
</evidence>
<evidence type="ECO:0000256" key="3">
    <source>
        <dbReference type="PROSITE-ProRule" id="PRU00221"/>
    </source>
</evidence>
<dbReference type="Pfam" id="PF00400">
    <property type="entry name" value="WD40"/>
    <property type="match status" value="2"/>
</dbReference>
<sequence length="680" mass="79375">MTHHSAKKARVSSSRKGTSPVSRRKVHRISPQPRNKRFSASNLKTNARNRSMKNYSYYTRQQENHGNQYRDMINRPIKTEQPFRHNGKKEKYYMDNFSNFERNLPKNKFQKYSKNDDYNNNWERTSNYQQFSQEGHRSFDYDNNYHQEFEREDNHNNYLSSRKMHNSHYEKEISPYTRKTKSPKETDTPYSRLTGVTTSSGDIDDFDNNESKKDETIEPILQQGLESFLGGGLFQSLSAFGNDISLDTLSKTEKENQKEKEKEKDEDDDDDEDDDEDEDEDDDEDEDSEEDEEQIEIERDWKEWRQTADLIYHFNFYQYLESASLTVRWIPHTEATMDQKFILTNRESPYQLYISSFTIQSNQTGFFEIDQDNSLTSIERKINVPSEINRIALNKADPNILSGKTGEGTILIYDLNKPKNEDALIGTCVGHTAEGYGIDWNKTKKNQLLSGSYDNLINIYDITSVSNGIINPTQSIKIHDQSVEDVEWYPHNENMFGSVSDDKTLKMYDLREKEGTTTVINHKDETNSLNFHPIREEFVITGSSDNMSYLWDIRKPLDNIHCFASHTDSVYKVSWYPGGETFFASSSDDRKIILWDISKIGDEQSELDADEGPPELQFTHNGHKSVVRDFTWCSAFDWTIASVDDDSVFQIFAVNPQVFIDDLCEFEDDQLEYFPSDDFD</sequence>
<dbReference type="PROSITE" id="PS50082">
    <property type="entry name" value="WD_REPEATS_2"/>
    <property type="match status" value="3"/>
</dbReference>
<feature type="repeat" description="WD" evidence="3">
    <location>
        <begin position="519"/>
        <end position="554"/>
    </location>
</feature>
<feature type="repeat" description="WD" evidence="3">
    <location>
        <begin position="476"/>
        <end position="518"/>
    </location>
</feature>
<feature type="compositionally biased region" description="Basic residues" evidence="4">
    <location>
        <begin position="1"/>
        <end position="10"/>
    </location>
</feature>